<dbReference type="AlphaFoldDB" id="C6XML5"/>
<evidence type="ECO:0000313" key="2">
    <source>
        <dbReference type="Proteomes" id="UP000002745"/>
    </source>
</evidence>
<accession>C6XML5</accession>
<sequence>MIKIIGITLAAFLIAAGFYLNLSATSSLYL</sequence>
<keyword evidence="2" id="KW-1185">Reference proteome</keyword>
<dbReference type="HOGENOM" id="CLU_3403975_0_0_5"/>
<name>C6XML5_HIRBI</name>
<dbReference type="Proteomes" id="UP000002745">
    <property type="component" value="Chromosome"/>
</dbReference>
<proteinExistence type="predicted"/>
<evidence type="ECO:0000313" key="1">
    <source>
        <dbReference type="EMBL" id="ACT59929.1"/>
    </source>
</evidence>
<gene>
    <name evidence="1" type="ordered locus">Hbal_2249</name>
</gene>
<dbReference type="STRING" id="582402.Hbal_2249"/>
<reference evidence="2" key="1">
    <citation type="journal article" date="2011" name="J. Bacteriol.">
        <title>Genome sequences of eight morphologically diverse alphaproteobacteria.</title>
        <authorList>
            <consortium name="US DOE Joint Genome Institute"/>
            <person name="Brown P.J."/>
            <person name="Kysela D.T."/>
            <person name="Buechlein A."/>
            <person name="Hemmerich C."/>
            <person name="Brun Y.V."/>
        </authorList>
    </citation>
    <scope>NUCLEOTIDE SEQUENCE [LARGE SCALE GENOMIC DNA]</scope>
    <source>
        <strain evidence="2">ATCC 49814 / DSM 5838 / IFAM 1418</strain>
    </source>
</reference>
<dbReference type="KEGG" id="hba:Hbal_2249"/>
<protein>
    <submittedName>
        <fullName evidence="1">Uncharacterized protein</fullName>
    </submittedName>
</protein>
<dbReference type="EMBL" id="CP001678">
    <property type="protein sequence ID" value="ACT59929.1"/>
    <property type="molecule type" value="Genomic_DNA"/>
</dbReference>
<organism evidence="1 2">
    <name type="scientific">Hirschia baltica (strain ATCC 49814 / DSM 5838 / IFAM 1418)</name>
    <dbReference type="NCBI Taxonomy" id="582402"/>
    <lineage>
        <taxon>Bacteria</taxon>
        <taxon>Pseudomonadati</taxon>
        <taxon>Pseudomonadota</taxon>
        <taxon>Alphaproteobacteria</taxon>
        <taxon>Hyphomonadales</taxon>
        <taxon>Hyphomonadaceae</taxon>
        <taxon>Hirschia</taxon>
    </lineage>
</organism>